<sequence>MQKYTFRQFIIDVLGSSSQPLTFMEIWESGVKMGLDKKLGSIGKTPWHNISALLYTDIKNEDSLFYITSKQPTTFYLKNKVILTQSIQLQKEHPAKHTKENIKERSLHPLLVKFLYENPNFNLYCKTIFHEKSTKSISGRDKWNYPDIVGVHFPFENDYEQETLSLLKNTNQFNFKFYAFELKVRLSWSNLKESYFQAVSNSSFANEGYLVVFEEFDDEILEELIRLNASFGIGVIRLESNTIDSNIILPSHKRELDIATLNMLVEKNPNFKEFIQTINEDLEIGKRHRISKNRYDTILDDEAMQRHIEVNKLNNI</sequence>
<feature type="domain" description="HTH HARE-type" evidence="2">
    <location>
        <begin position="4"/>
        <end position="80"/>
    </location>
</feature>
<keyword evidence="4" id="KW-1185">Reference proteome</keyword>
<dbReference type="InterPro" id="IPR007759">
    <property type="entry name" value="Asxl_HARE-HTH"/>
</dbReference>
<protein>
    <submittedName>
        <fullName evidence="3">HTH domain-containing protein</fullName>
    </submittedName>
</protein>
<dbReference type="RefSeq" id="WP_271021002.1">
    <property type="nucleotide sequence ID" value="NZ_JAQHXR010000001.1"/>
</dbReference>
<evidence type="ECO:0000313" key="4">
    <source>
        <dbReference type="Proteomes" id="UP001210261"/>
    </source>
</evidence>
<evidence type="ECO:0000259" key="2">
    <source>
        <dbReference type="PROSITE" id="PS51913"/>
    </source>
</evidence>
<reference evidence="3 4" key="1">
    <citation type="submission" date="2023-01" db="EMBL/GenBank/DDBJ databases">
        <title>Description of Helicobacter ibis sp. nov. isolated from faecal droppings of black-faced ibis (Theristicus melanopis).</title>
        <authorList>
            <person name="Lopez-Cantillo M."/>
            <person name="Vidal-Veuthey B."/>
            <person name="Mella A."/>
            <person name="De La Haba R."/>
            <person name="Collado L."/>
        </authorList>
    </citation>
    <scope>NUCLEOTIDE SEQUENCE [LARGE SCALE GENOMIC DNA]</scope>
    <source>
        <strain evidence="3 4">A82</strain>
    </source>
</reference>
<dbReference type="PROSITE" id="PS51913">
    <property type="entry name" value="HTH_HARE"/>
    <property type="match status" value="1"/>
</dbReference>
<evidence type="ECO:0000256" key="1">
    <source>
        <dbReference type="ARBA" id="ARBA00023163"/>
    </source>
</evidence>
<comment type="caution">
    <text evidence="3">The sequence shown here is derived from an EMBL/GenBank/DDBJ whole genome shotgun (WGS) entry which is preliminary data.</text>
</comment>
<dbReference type="Pfam" id="PF05066">
    <property type="entry name" value="HARE-HTH"/>
    <property type="match status" value="1"/>
</dbReference>
<organism evidence="3 4">
    <name type="scientific">Helicobacter ibis</name>
    <dbReference type="NCBI Taxonomy" id="2962633"/>
    <lineage>
        <taxon>Bacteria</taxon>
        <taxon>Pseudomonadati</taxon>
        <taxon>Campylobacterota</taxon>
        <taxon>Epsilonproteobacteria</taxon>
        <taxon>Campylobacterales</taxon>
        <taxon>Helicobacteraceae</taxon>
        <taxon>Helicobacter</taxon>
    </lineage>
</organism>
<dbReference type="Proteomes" id="UP001210261">
    <property type="component" value="Unassembled WGS sequence"/>
</dbReference>
<keyword evidence="1" id="KW-0804">Transcription</keyword>
<proteinExistence type="predicted"/>
<name>A0ABT4VD65_9HELI</name>
<accession>A0ABT4VD65</accession>
<evidence type="ECO:0000313" key="3">
    <source>
        <dbReference type="EMBL" id="MDA3968640.1"/>
    </source>
</evidence>
<dbReference type="EMBL" id="JAQHXR010000001">
    <property type="protein sequence ID" value="MDA3968640.1"/>
    <property type="molecule type" value="Genomic_DNA"/>
</dbReference>
<gene>
    <name evidence="3" type="ORF">PF021_03000</name>
</gene>